<evidence type="ECO:0000313" key="7">
    <source>
        <dbReference type="EMBL" id="KLT44170.1"/>
    </source>
</evidence>
<organism evidence="7 8">
    <name type="scientific">Cutaneotrichosporon oleaginosum</name>
    <dbReference type="NCBI Taxonomy" id="879819"/>
    <lineage>
        <taxon>Eukaryota</taxon>
        <taxon>Fungi</taxon>
        <taxon>Dikarya</taxon>
        <taxon>Basidiomycota</taxon>
        <taxon>Agaricomycotina</taxon>
        <taxon>Tremellomycetes</taxon>
        <taxon>Trichosporonales</taxon>
        <taxon>Trichosporonaceae</taxon>
        <taxon>Cutaneotrichosporon</taxon>
    </lineage>
</organism>
<dbReference type="Pfam" id="PF04082">
    <property type="entry name" value="Fungal_trans"/>
    <property type="match status" value="1"/>
</dbReference>
<reference evidence="7 8" key="1">
    <citation type="submission" date="2015-03" db="EMBL/GenBank/DDBJ databases">
        <title>Genomics and transcriptomics of the oil-accumulating basidiomycete yeast T. oleaginosus allow insights into substrate utilization and the diverse evolutionary trajectories of mating systems in fungi.</title>
        <authorList>
            <consortium name="DOE Joint Genome Institute"/>
            <person name="Kourist R."/>
            <person name="Kracht O."/>
            <person name="Bracharz F."/>
            <person name="Lipzen A."/>
            <person name="Nolan M."/>
            <person name="Ohm R."/>
            <person name="Grigoriev I."/>
            <person name="Sun S."/>
            <person name="Heitman J."/>
            <person name="Bruck T."/>
            <person name="Nowrousian M."/>
        </authorList>
    </citation>
    <scope>NUCLEOTIDE SEQUENCE [LARGE SCALE GENOMIC DNA]</scope>
    <source>
        <strain evidence="7 8">IBC0246</strain>
    </source>
</reference>
<dbReference type="EMBL" id="KQ087189">
    <property type="protein sequence ID" value="KLT44170.1"/>
    <property type="molecule type" value="Genomic_DNA"/>
</dbReference>
<dbReference type="GO" id="GO:0000981">
    <property type="term" value="F:DNA-binding transcription factor activity, RNA polymerase II-specific"/>
    <property type="evidence" value="ECO:0007669"/>
    <property type="project" value="InterPro"/>
</dbReference>
<dbReference type="InterPro" id="IPR001138">
    <property type="entry name" value="Zn2Cys6_DnaBD"/>
</dbReference>
<dbReference type="GeneID" id="28986558"/>
<dbReference type="GO" id="GO:0008270">
    <property type="term" value="F:zinc ion binding"/>
    <property type="evidence" value="ECO:0007669"/>
    <property type="project" value="InterPro"/>
</dbReference>
<accession>A0A0J0XSX5</accession>
<feature type="region of interest" description="Disordered" evidence="5">
    <location>
        <begin position="114"/>
        <end position="180"/>
    </location>
</feature>
<dbReference type="PANTHER" id="PTHR46910">
    <property type="entry name" value="TRANSCRIPTION FACTOR PDR1"/>
    <property type="match status" value="1"/>
</dbReference>
<keyword evidence="4" id="KW-0539">Nucleus</keyword>
<dbReference type="InterPro" id="IPR007219">
    <property type="entry name" value="XnlR_reg_dom"/>
</dbReference>
<evidence type="ECO:0000256" key="4">
    <source>
        <dbReference type="ARBA" id="ARBA00023242"/>
    </source>
</evidence>
<protein>
    <recommendedName>
        <fullName evidence="6">Zn(2)-C6 fungal-type domain-containing protein</fullName>
    </recommendedName>
</protein>
<dbReference type="CDD" id="cd12148">
    <property type="entry name" value="fungal_TF_MHR"/>
    <property type="match status" value="1"/>
</dbReference>
<feature type="domain" description="Zn(2)-C6 fungal-type" evidence="6">
    <location>
        <begin position="28"/>
        <end position="57"/>
    </location>
</feature>
<evidence type="ECO:0000256" key="2">
    <source>
        <dbReference type="ARBA" id="ARBA00022723"/>
    </source>
</evidence>
<dbReference type="Proteomes" id="UP000053611">
    <property type="component" value="Unassembled WGS sequence"/>
</dbReference>
<gene>
    <name evidence="7" type="ORF">CC85DRAFT_311368</name>
</gene>
<dbReference type="PROSITE" id="PS00463">
    <property type="entry name" value="ZN2_CY6_FUNGAL_1"/>
    <property type="match status" value="1"/>
</dbReference>
<dbReference type="GO" id="GO:0003677">
    <property type="term" value="F:DNA binding"/>
    <property type="evidence" value="ECO:0007669"/>
    <property type="project" value="UniProtKB-KW"/>
</dbReference>
<name>A0A0J0XSX5_9TREE</name>
<feature type="compositionally biased region" description="Low complexity" evidence="5">
    <location>
        <begin position="141"/>
        <end position="157"/>
    </location>
</feature>
<dbReference type="SMART" id="SM00906">
    <property type="entry name" value="Fungal_trans"/>
    <property type="match status" value="1"/>
</dbReference>
<evidence type="ECO:0000313" key="8">
    <source>
        <dbReference type="Proteomes" id="UP000053611"/>
    </source>
</evidence>
<feature type="region of interest" description="Disordered" evidence="5">
    <location>
        <begin position="1"/>
        <end position="25"/>
    </location>
</feature>
<dbReference type="SUPFAM" id="SSF57701">
    <property type="entry name" value="Zn2/Cys6 DNA-binding domain"/>
    <property type="match status" value="1"/>
</dbReference>
<comment type="subcellular location">
    <subcellularLocation>
        <location evidence="1">Nucleus</location>
    </subcellularLocation>
</comment>
<dbReference type="Pfam" id="PF00172">
    <property type="entry name" value="Zn_clus"/>
    <property type="match status" value="1"/>
</dbReference>
<evidence type="ECO:0000259" key="6">
    <source>
        <dbReference type="PROSITE" id="PS50048"/>
    </source>
</evidence>
<keyword evidence="2" id="KW-0479">Metal-binding</keyword>
<evidence type="ECO:0000256" key="5">
    <source>
        <dbReference type="SAM" id="MobiDB-lite"/>
    </source>
</evidence>
<evidence type="ECO:0000256" key="3">
    <source>
        <dbReference type="ARBA" id="ARBA00023125"/>
    </source>
</evidence>
<dbReference type="InterPro" id="IPR036864">
    <property type="entry name" value="Zn2-C6_fun-type_DNA-bd_sf"/>
</dbReference>
<dbReference type="Gene3D" id="4.10.240.10">
    <property type="entry name" value="Zn(2)-C6 fungal-type DNA-binding domain"/>
    <property type="match status" value="1"/>
</dbReference>
<sequence length="846" mass="92252">MPDQKFSSEPGQQAPSSGKAPRSWVPRACDRCRKRKARCDQQVPCRNCAEANVTCTHDAPVLKRGPRPKPRNRDVESRLRNLESLLASISNGNSSAALTLSRRELDQIRVAAHITPGPETSPGSEMNEAAANRETKPWVGTPSEPNATPNPNTNSTPTAPPVPTPSMNANHLPPNANGGAPVDGNYVPSIIFDPFGVPGPSQQQIPNAMVSGMNQTLGPAVNDPTLYQGMRSPQHKQGGKDLLYRDAEGQTKWLGPSSGMPLLERLKVNGNFNPPLDDNGNAMTDEWMSLTNAIGVDVGNAQHINDFTSANPSAAVSPSSSNDDFIWERVTNVVPSDLVDSLVRSYFTISHLLWPILHAPTFMQSYVDPEHRKNPSFVALVLSICSLSSRYTPDDRLRQVRKTGNMLAYDLIELAKDITAQASAERSDLYIVQALFNLAVVQEGTARTNQLWTFLSQGVSIALDLGLHRRKDEYNFNAVEMEEQKRTFWALYCQTVQASCTYGRPPMLRLIDIDMDEPAAVDDVYISVDGGIGTQPPDRPSVMAGFVAGVRLHMILERTIRRVNMVTRPVESINPSFLDLVSGGTLRTYRIPDELELLPHVTDGLVGDWSFSPSTVSDSDSVRFFQRTRVFTLQQFIRLLSARHRFTELLAQPEGPGSPGTSEEQAVLQQITQSALGIIGTYSIIDTQARLDYFGAHAISQLTQAGAGLIGVILHVRNSPPSGDNVLQVALQGLCASILVLTKLGQRRPAGNRSAELLIEFARACRITIPGLPDGEQLAAPGSVEVPMLRALPRRANSNTQVKGEDALSQAQFDEWLGIALQGAPDVWMNAEQQASYAADQAAFAL</sequence>
<dbReference type="PROSITE" id="PS50048">
    <property type="entry name" value="ZN2_CY6_FUNGAL_2"/>
    <property type="match status" value="1"/>
</dbReference>
<dbReference type="OrthoDB" id="25921at2759"/>
<dbReference type="GO" id="GO:0005634">
    <property type="term" value="C:nucleus"/>
    <property type="evidence" value="ECO:0007669"/>
    <property type="project" value="UniProtKB-SubCell"/>
</dbReference>
<keyword evidence="8" id="KW-1185">Reference proteome</keyword>
<dbReference type="AlphaFoldDB" id="A0A0J0XSX5"/>
<dbReference type="RefSeq" id="XP_018280661.1">
    <property type="nucleotide sequence ID" value="XM_018425955.1"/>
</dbReference>
<dbReference type="InterPro" id="IPR050987">
    <property type="entry name" value="AtrR-like"/>
</dbReference>
<evidence type="ECO:0000256" key="1">
    <source>
        <dbReference type="ARBA" id="ARBA00004123"/>
    </source>
</evidence>
<proteinExistence type="predicted"/>
<dbReference type="SMART" id="SM00066">
    <property type="entry name" value="GAL4"/>
    <property type="match status" value="1"/>
</dbReference>
<feature type="compositionally biased region" description="Polar residues" evidence="5">
    <location>
        <begin position="1"/>
        <end position="16"/>
    </location>
</feature>
<keyword evidence="3" id="KW-0238">DNA-binding</keyword>
<dbReference type="CDD" id="cd00067">
    <property type="entry name" value="GAL4"/>
    <property type="match status" value="1"/>
</dbReference>
<dbReference type="GO" id="GO:0006351">
    <property type="term" value="P:DNA-templated transcription"/>
    <property type="evidence" value="ECO:0007669"/>
    <property type="project" value="InterPro"/>
</dbReference>
<dbReference type="PANTHER" id="PTHR46910:SF3">
    <property type="entry name" value="HALOTOLERANCE PROTEIN 9-RELATED"/>
    <property type="match status" value="1"/>
</dbReference>